<dbReference type="Proteomes" id="UP001164539">
    <property type="component" value="Chromosome 3"/>
</dbReference>
<keyword evidence="1" id="KW-0695">RNA-directed DNA polymerase</keyword>
<gene>
    <name evidence="1" type="ORF">OWV82_006679</name>
</gene>
<name>A0ACC1YJS7_MELAZ</name>
<evidence type="ECO:0000313" key="1">
    <source>
        <dbReference type="EMBL" id="KAJ4723293.1"/>
    </source>
</evidence>
<keyword evidence="1" id="KW-0548">Nucleotidyltransferase</keyword>
<organism evidence="1 2">
    <name type="scientific">Melia azedarach</name>
    <name type="common">Chinaberry tree</name>
    <dbReference type="NCBI Taxonomy" id="155640"/>
    <lineage>
        <taxon>Eukaryota</taxon>
        <taxon>Viridiplantae</taxon>
        <taxon>Streptophyta</taxon>
        <taxon>Embryophyta</taxon>
        <taxon>Tracheophyta</taxon>
        <taxon>Spermatophyta</taxon>
        <taxon>Magnoliopsida</taxon>
        <taxon>eudicotyledons</taxon>
        <taxon>Gunneridae</taxon>
        <taxon>Pentapetalae</taxon>
        <taxon>rosids</taxon>
        <taxon>malvids</taxon>
        <taxon>Sapindales</taxon>
        <taxon>Meliaceae</taxon>
        <taxon>Melia</taxon>
    </lineage>
</organism>
<evidence type="ECO:0000313" key="2">
    <source>
        <dbReference type="Proteomes" id="UP001164539"/>
    </source>
</evidence>
<proteinExistence type="predicted"/>
<protein>
    <submittedName>
        <fullName evidence="1">RNA-directed DNA polymerase</fullName>
    </submittedName>
</protein>
<comment type="caution">
    <text evidence="1">The sequence shown here is derived from an EMBL/GenBank/DDBJ whole genome shotgun (WGS) entry which is preliminary data.</text>
</comment>
<sequence length="232" mass="26840">MLDQLGEVKVFSKLDLRSGYHQIRIKPSDEWKTTFKTKEGLLNGSSDEESHLVHLREVFKALRENKLFVNLKKCNFLQRNLIVLGFVIDVDGITVDESKVKAIRDWLTPKTVNEVRSFHGLATFYCQFIRNFSTIAAPITKCMKKGKFSWGDEQNKSFIILKEKLCIAPVLALANFDKVFEVECDALGIGIGVVLIQEDRPIEYFSEKLYDARQKWSTYDQEFYAVFRALMH</sequence>
<reference evidence="1 2" key="1">
    <citation type="journal article" date="2023" name="Science">
        <title>Complex scaffold remodeling in plant triterpene biosynthesis.</title>
        <authorList>
            <person name="De La Pena R."/>
            <person name="Hodgson H."/>
            <person name="Liu J.C."/>
            <person name="Stephenson M.J."/>
            <person name="Martin A.C."/>
            <person name="Owen C."/>
            <person name="Harkess A."/>
            <person name="Leebens-Mack J."/>
            <person name="Jimenez L.E."/>
            <person name="Osbourn A."/>
            <person name="Sattely E.S."/>
        </authorList>
    </citation>
    <scope>NUCLEOTIDE SEQUENCE [LARGE SCALE GENOMIC DNA]</scope>
    <source>
        <strain evidence="2">cv. JPN11</strain>
        <tissue evidence="1">Leaf</tissue>
    </source>
</reference>
<keyword evidence="2" id="KW-1185">Reference proteome</keyword>
<dbReference type="EMBL" id="CM051396">
    <property type="protein sequence ID" value="KAJ4723293.1"/>
    <property type="molecule type" value="Genomic_DNA"/>
</dbReference>
<keyword evidence="1" id="KW-0808">Transferase</keyword>
<accession>A0ACC1YJS7</accession>